<dbReference type="Pfam" id="PF08460">
    <property type="entry name" value="SH3_5"/>
    <property type="match status" value="1"/>
</dbReference>
<gene>
    <name evidence="2" type="ORF">LN051_08070</name>
</gene>
<dbReference type="RefSeq" id="WP_229292033.1">
    <property type="nucleotide sequence ID" value="NZ_CP086654.1"/>
</dbReference>
<name>A0ABY3PB44_9STAP</name>
<keyword evidence="3" id="KW-1185">Reference proteome</keyword>
<evidence type="ECO:0000313" key="3">
    <source>
        <dbReference type="Proteomes" id="UP001197626"/>
    </source>
</evidence>
<proteinExistence type="predicted"/>
<dbReference type="InterPro" id="IPR003646">
    <property type="entry name" value="SH3-like_bac-type"/>
</dbReference>
<accession>A0ABY3PB44</accession>
<dbReference type="Proteomes" id="UP001197626">
    <property type="component" value="Chromosome"/>
</dbReference>
<evidence type="ECO:0000259" key="1">
    <source>
        <dbReference type="Pfam" id="PF08460"/>
    </source>
</evidence>
<sequence length="95" mass="10782">MKAQQLWNVLYDREATFVCAGNAIATRVGAPFRTTKLGYWFKANGNVNYDEVCLQDGHVRIGFNWKGVRYYMPIRIWIGAAPLNNSVGLLWGSIK</sequence>
<dbReference type="EMBL" id="CP086654">
    <property type="protein sequence ID" value="UEX89525.1"/>
    <property type="molecule type" value="Genomic_DNA"/>
</dbReference>
<protein>
    <submittedName>
        <fullName evidence="2">SH3 domain-containing protein</fullName>
    </submittedName>
</protein>
<feature type="domain" description="SH3b" evidence="1">
    <location>
        <begin position="14"/>
        <end position="74"/>
    </location>
</feature>
<dbReference type="Gene3D" id="2.30.30.40">
    <property type="entry name" value="SH3 Domains"/>
    <property type="match status" value="1"/>
</dbReference>
<evidence type="ECO:0000313" key="2">
    <source>
        <dbReference type="EMBL" id="UEX89525.1"/>
    </source>
</evidence>
<organism evidence="2 3">
    <name type="scientific">Staphylococcus ratti</name>
    <dbReference type="NCBI Taxonomy" id="2892440"/>
    <lineage>
        <taxon>Bacteria</taxon>
        <taxon>Bacillati</taxon>
        <taxon>Bacillota</taxon>
        <taxon>Bacilli</taxon>
        <taxon>Bacillales</taxon>
        <taxon>Staphylococcaceae</taxon>
        <taxon>Staphylococcus</taxon>
    </lineage>
</organism>
<reference evidence="2 3" key="1">
    <citation type="journal article" date="2022" name="Pathogens">
        <title>Staphylococcus ratti sp. nov. Isolated from a Lab Rat.</title>
        <authorList>
            <person name="Kovarovic V."/>
            <person name="Sedlacek I."/>
            <person name="Petras P."/>
            <person name="Kralova S."/>
            <person name="Maslanova I."/>
            <person name="Svec P."/>
            <person name="Neumann-Schaal M."/>
            <person name="Botka T."/>
            <person name="Gelbicova T."/>
            <person name="Stankova E."/>
            <person name="Doskar J."/>
            <person name="Pantucek R."/>
        </authorList>
    </citation>
    <scope>NUCLEOTIDE SEQUENCE [LARGE SCALE GENOMIC DNA]</scope>
    <source>
        <strain evidence="2 3">CCM 9025</strain>
    </source>
</reference>